<reference evidence="1" key="1">
    <citation type="submission" date="2021-06" db="EMBL/GenBank/DDBJ databases">
        <authorList>
            <person name="Kallberg Y."/>
            <person name="Tangrot J."/>
            <person name="Rosling A."/>
        </authorList>
    </citation>
    <scope>NUCLEOTIDE SEQUENCE</scope>
    <source>
        <strain evidence="1">87-6 pot B 2015</strain>
    </source>
</reference>
<evidence type="ECO:0000313" key="1">
    <source>
        <dbReference type="EMBL" id="CAG8531920.1"/>
    </source>
</evidence>
<accession>A0A9N9AG78</accession>
<comment type="caution">
    <text evidence="1">The sequence shown here is derived from an EMBL/GenBank/DDBJ whole genome shotgun (WGS) entry which is preliminary data.</text>
</comment>
<dbReference type="Proteomes" id="UP000789375">
    <property type="component" value="Unassembled WGS sequence"/>
</dbReference>
<dbReference type="EMBL" id="CAJVPP010001065">
    <property type="protein sequence ID" value="CAG8531920.1"/>
    <property type="molecule type" value="Genomic_DNA"/>
</dbReference>
<keyword evidence="2" id="KW-1185">Reference proteome</keyword>
<dbReference type="AlphaFoldDB" id="A0A9N9AG78"/>
<organism evidence="1 2">
    <name type="scientific">Funneliformis mosseae</name>
    <name type="common">Endomycorrhizal fungus</name>
    <name type="synonym">Glomus mosseae</name>
    <dbReference type="NCBI Taxonomy" id="27381"/>
    <lineage>
        <taxon>Eukaryota</taxon>
        <taxon>Fungi</taxon>
        <taxon>Fungi incertae sedis</taxon>
        <taxon>Mucoromycota</taxon>
        <taxon>Glomeromycotina</taxon>
        <taxon>Glomeromycetes</taxon>
        <taxon>Glomerales</taxon>
        <taxon>Glomeraceae</taxon>
        <taxon>Funneliformis</taxon>
    </lineage>
</organism>
<sequence length="42" mass="4990">MSHYPSKYSHDQNTACIFSVKIPYLKTQRYYFTNIINGSFPQ</sequence>
<name>A0A9N9AG78_FUNMO</name>
<gene>
    <name evidence="1" type="ORF">FMOSSE_LOCUS5551</name>
</gene>
<protein>
    <submittedName>
        <fullName evidence="1">5587_t:CDS:1</fullName>
    </submittedName>
</protein>
<evidence type="ECO:0000313" key="2">
    <source>
        <dbReference type="Proteomes" id="UP000789375"/>
    </source>
</evidence>
<proteinExistence type="predicted"/>